<dbReference type="InterPro" id="IPR033379">
    <property type="entry name" value="Acid_Pase_AS"/>
</dbReference>
<dbReference type="InterPro" id="IPR050645">
    <property type="entry name" value="Histidine_acid_phosphatase"/>
</dbReference>
<dbReference type="PROSITE" id="PS00778">
    <property type="entry name" value="HIS_ACID_PHOSPHAT_2"/>
    <property type="match status" value="1"/>
</dbReference>
<dbReference type="GO" id="GO:0016791">
    <property type="term" value="F:phosphatase activity"/>
    <property type="evidence" value="ECO:0007669"/>
    <property type="project" value="TreeGrafter"/>
</dbReference>
<evidence type="ECO:0000313" key="3">
    <source>
        <dbReference type="EMBL" id="KAG5188996.1"/>
    </source>
</evidence>
<gene>
    <name evidence="3" type="ORF">JKP88DRAFT_353214</name>
</gene>
<evidence type="ECO:0000256" key="2">
    <source>
        <dbReference type="SAM" id="MobiDB-lite"/>
    </source>
</evidence>
<name>A0A836CMP1_9STRA</name>
<dbReference type="Proteomes" id="UP000664859">
    <property type="component" value="Unassembled WGS sequence"/>
</dbReference>
<proteinExistence type="inferred from homology"/>
<evidence type="ECO:0000313" key="4">
    <source>
        <dbReference type="Proteomes" id="UP000664859"/>
    </source>
</evidence>
<accession>A0A836CMP1</accession>
<protein>
    <submittedName>
        <fullName evidence="3">Histidine phosphatase superfamily</fullName>
    </submittedName>
</protein>
<feature type="compositionally biased region" description="Low complexity" evidence="2">
    <location>
        <begin position="568"/>
        <end position="588"/>
    </location>
</feature>
<dbReference type="EMBL" id="JAFCMP010000058">
    <property type="protein sequence ID" value="KAG5188996.1"/>
    <property type="molecule type" value="Genomic_DNA"/>
</dbReference>
<dbReference type="InterPro" id="IPR000560">
    <property type="entry name" value="His_Pase_clade-2"/>
</dbReference>
<dbReference type="AlphaFoldDB" id="A0A836CMP1"/>
<dbReference type="Gene3D" id="3.40.50.1240">
    <property type="entry name" value="Phosphoglycerate mutase-like"/>
    <property type="match status" value="1"/>
</dbReference>
<comment type="caution">
    <text evidence="3">The sequence shown here is derived from an EMBL/GenBank/DDBJ whole genome shotgun (WGS) entry which is preliminary data.</text>
</comment>
<organism evidence="3 4">
    <name type="scientific">Tribonema minus</name>
    <dbReference type="NCBI Taxonomy" id="303371"/>
    <lineage>
        <taxon>Eukaryota</taxon>
        <taxon>Sar</taxon>
        <taxon>Stramenopiles</taxon>
        <taxon>Ochrophyta</taxon>
        <taxon>PX clade</taxon>
        <taxon>Xanthophyceae</taxon>
        <taxon>Tribonematales</taxon>
        <taxon>Tribonemataceae</taxon>
        <taxon>Tribonema</taxon>
    </lineage>
</organism>
<dbReference type="OrthoDB" id="10257284at2759"/>
<feature type="region of interest" description="Disordered" evidence="2">
    <location>
        <begin position="554"/>
        <end position="595"/>
    </location>
</feature>
<evidence type="ECO:0000256" key="1">
    <source>
        <dbReference type="ARBA" id="ARBA00005375"/>
    </source>
</evidence>
<dbReference type="PANTHER" id="PTHR11567:SF202">
    <property type="entry name" value="LYSOPHOSPHATIDIC ACID PHOSPHATASE TYPE 6"/>
    <property type="match status" value="1"/>
</dbReference>
<dbReference type="SUPFAM" id="SSF53254">
    <property type="entry name" value="Phosphoglycerate mutase-like"/>
    <property type="match status" value="1"/>
</dbReference>
<sequence>MGREPKPYVAVTCVAYVREPCVAQTAVPNTRCCGALIADGHRPSWGDGYIGPGTYPKACSKISDFNYDSSKAIPKLFTADVNLQPELLQVIIVHRHGARTSASRHFVIIVHKYMHAVIIVHRHGARTSASRKACWPGYETSVAWDCTGVGSAMRASPARAGQDAPPPPLLFGKAYDAGPNELPSTCEVGMLLAEGHQQLFRNGQLLRQAYVGNQSYHLFPSPEFNESLVTFRSDDEQRTITSAQQLLMGMLELKANTTVQQHTGDLDVSALRPNPELCPALSTAKAEALTSDGWHAMYADPEVQQLTAAVAGAVGVTNVTELDLHSLADCIVPALCTDQAAALPPGLQPTLVRQALAQAEAEQSYIALYNNSRSARLGCAHLVTEIAGLVQQTEAAALSGQGAPSPYLHIYSAHDSTLRALLAALAPALWDTVWPAYASMLAIETYLMPGDGEMTMPSIAVRLVFNGRVLEVAGCNAPPGSAMLCPTSAFYAVTDTLEEDVLEACTRKNIMGDWSNLAELAVSHSRVAQQDALADCIASGGDAWRHAREAPPLLPAAGLDTLPPMTPPSVTAQPTAPAAVAPQPTVPTGGDADQSGAQDSFFVGAASGALMAFLFCGGKAQRQQRQRLTDQASAER</sequence>
<dbReference type="PANTHER" id="PTHR11567">
    <property type="entry name" value="ACID PHOSPHATASE-RELATED"/>
    <property type="match status" value="1"/>
</dbReference>
<keyword evidence="4" id="KW-1185">Reference proteome</keyword>
<comment type="similarity">
    <text evidence="1">Belongs to the histidine acid phosphatase family.</text>
</comment>
<dbReference type="Pfam" id="PF00328">
    <property type="entry name" value="His_Phos_2"/>
    <property type="match status" value="1"/>
</dbReference>
<dbReference type="CDD" id="cd07061">
    <property type="entry name" value="HP_HAP_like"/>
    <property type="match status" value="1"/>
</dbReference>
<reference evidence="3" key="1">
    <citation type="submission" date="2021-02" db="EMBL/GenBank/DDBJ databases">
        <title>First Annotated Genome of the Yellow-green Alga Tribonema minus.</title>
        <authorList>
            <person name="Mahan K.M."/>
        </authorList>
    </citation>
    <scope>NUCLEOTIDE SEQUENCE</scope>
    <source>
        <strain evidence="3">UTEX B ZZ1240</strain>
    </source>
</reference>
<dbReference type="InterPro" id="IPR029033">
    <property type="entry name" value="His_PPase_superfam"/>
</dbReference>